<dbReference type="Proteomes" id="UP000800303">
    <property type="component" value="Unassembled WGS sequence"/>
</dbReference>
<dbReference type="InterPro" id="IPR001119">
    <property type="entry name" value="SLH_dom"/>
</dbReference>
<organism evidence="4 5">
    <name type="scientific">Saccharibacillus alkalitolerans</name>
    <dbReference type="NCBI Taxonomy" id="2705290"/>
    <lineage>
        <taxon>Bacteria</taxon>
        <taxon>Bacillati</taxon>
        <taxon>Bacillota</taxon>
        <taxon>Bacilli</taxon>
        <taxon>Bacillales</taxon>
        <taxon>Paenibacillaceae</taxon>
        <taxon>Saccharibacillus</taxon>
    </lineage>
</organism>
<dbReference type="InterPro" id="IPR015919">
    <property type="entry name" value="Cadherin-like_sf"/>
</dbReference>
<sequence length="1042" mass="108779">MTKKKFTTWLVATGMAAATIVPSGSAFGASNPLAGSASSFSDSGQTAANFQKAVQQAAELGLISGDPSGRFRPLDTLTRQELAVLLTRALRIEPVRTDSSSFQDVPTDTWSYPYIEAVKKAGVMLGDGKKFRPGARVTREELAAALMQTVREASVPNNPAEYADQSQVSGWAKPAVRSALALGMMELKGNRFAPRQDVQRQEAAEALVRIVRSSEYAAAIDWTDGRTVSVDGRTYVIGDSLKGLLNAENNLILKGAKIRFGAAGGTINEIRSLEIVQSGENAAAGEAEFSRNVVLDARGDRIEGDVTISGDYVSVKNVTVSGSFEVSQALYHDFYGYDITVQGSTFINGGDTNTVVFENSRLQTVDINKKDVRVDAAGSTTVKDFLIYSNTTLIGEAGTTIDRVTLKDGAEQVDISASVGYLVVSSGAKVNLSAGSSIRQLEVADPAAVLNIRAGAKITDLKLPANADASKIIANYEQVQDRIGSVNGTKPAPTVQPVPTLPTLPVTPPDTAPTPNAPVTPPNTAPTPNAPVTPPDTAPTPDAPVTPPDAAPTPDAPVTPPDAAPIPDAPVTPPDTAPTPDAPVTPPDTAPTPDAPTTPPAENHAPTVANPIGDQTVQEGQPGQEIDLNGVFADEDGDMLTLSAESSNTSAATVSVSPDHKLQITPVGGGSTVIAVTANDGRGASQTATFTLTVNRAPYTANAIADQQARVGEADVTVDLSGVFADADAEELTVSAVSEDPSVAAVKKSEDGSRLIVTPMSAGSVKITVTAADKSGAKATNEFQVVVAPAYHKTPFFSEVDWGSDANQYFEIYNPTNSPIALERVKIAWGEGKEMSLADAESGNSGVTSLPAGSAISISDFLSEDLIDPQLQYFFEIGFDYDRPIEVKLLVDNVVTDSLIFTPNVSAIRKGGIWSGSGAYDASEWNALPYDSSLPDLGMYASDQAPVVAQPIMDVRWEGGADSYEFYLDSVFSSGNKGAELTYTADSSDPGVARVSIAGNSLTVVPLNDGETTVTVTAVQSGGKQVRTTFKVIVSANGGMSG</sequence>
<dbReference type="Pfam" id="PF17963">
    <property type="entry name" value="Big_9"/>
    <property type="match status" value="1"/>
</dbReference>
<feature type="chain" id="PRO_5045892627" description="SLH domain-containing protein" evidence="2">
    <location>
        <begin position="29"/>
        <end position="1042"/>
    </location>
</feature>
<dbReference type="SUPFAM" id="SSF49313">
    <property type="entry name" value="Cadherin-like"/>
    <property type="match status" value="2"/>
</dbReference>
<gene>
    <name evidence="4" type="ORF">GYN08_05110</name>
</gene>
<keyword evidence="2" id="KW-0732">Signal</keyword>
<dbReference type="PANTHER" id="PTHR43308">
    <property type="entry name" value="OUTER MEMBRANE PROTEIN ALPHA-RELATED"/>
    <property type="match status" value="1"/>
</dbReference>
<evidence type="ECO:0000256" key="2">
    <source>
        <dbReference type="SAM" id="SignalP"/>
    </source>
</evidence>
<evidence type="ECO:0000313" key="4">
    <source>
        <dbReference type="EMBL" id="NGZ74690.1"/>
    </source>
</evidence>
<feature type="region of interest" description="Disordered" evidence="1">
    <location>
        <begin position="484"/>
        <end position="622"/>
    </location>
</feature>
<reference evidence="4 5" key="1">
    <citation type="submission" date="2020-01" db="EMBL/GenBank/DDBJ databases">
        <title>Polyphasic characterisation and genomic insights into a novel alkali tolerant bacterium VR-M41.</title>
        <authorList>
            <person name="Vemuluri V.R."/>
        </authorList>
    </citation>
    <scope>NUCLEOTIDE SEQUENCE [LARGE SCALE GENOMIC DNA]</scope>
    <source>
        <strain evidence="4 5">VR-M41</strain>
    </source>
</reference>
<dbReference type="RefSeq" id="WP_166272936.1">
    <property type="nucleotide sequence ID" value="NZ_JAAFGS010000001.1"/>
</dbReference>
<protein>
    <recommendedName>
        <fullName evidence="3">SLH domain-containing protein</fullName>
    </recommendedName>
</protein>
<evidence type="ECO:0000259" key="3">
    <source>
        <dbReference type="PROSITE" id="PS51272"/>
    </source>
</evidence>
<name>A0ABX0F2J5_9BACL</name>
<dbReference type="SUPFAM" id="SSF51126">
    <property type="entry name" value="Pectin lyase-like"/>
    <property type="match status" value="1"/>
</dbReference>
<feature type="signal peptide" evidence="2">
    <location>
        <begin position="1"/>
        <end position="28"/>
    </location>
</feature>
<dbReference type="Gene3D" id="2.60.40.10">
    <property type="entry name" value="Immunoglobulins"/>
    <property type="match status" value="3"/>
</dbReference>
<dbReference type="InterPro" id="IPR051465">
    <property type="entry name" value="Cell_Envelope_Struct_Comp"/>
</dbReference>
<dbReference type="EMBL" id="JAAFGS010000001">
    <property type="protein sequence ID" value="NGZ74690.1"/>
    <property type="molecule type" value="Genomic_DNA"/>
</dbReference>
<comment type="caution">
    <text evidence="4">The sequence shown here is derived from an EMBL/GenBank/DDBJ whole genome shotgun (WGS) entry which is preliminary data.</text>
</comment>
<evidence type="ECO:0000313" key="5">
    <source>
        <dbReference type="Proteomes" id="UP000800303"/>
    </source>
</evidence>
<dbReference type="InterPro" id="IPR013783">
    <property type="entry name" value="Ig-like_fold"/>
</dbReference>
<dbReference type="Pfam" id="PF00395">
    <property type="entry name" value="SLH"/>
    <property type="match status" value="3"/>
</dbReference>
<dbReference type="PROSITE" id="PS51272">
    <property type="entry name" value="SLH"/>
    <property type="match status" value="2"/>
</dbReference>
<dbReference type="PANTHER" id="PTHR43308:SF5">
    <property type="entry name" value="S-LAYER PROTEIN _ PEPTIDOGLYCAN ENDO-BETA-N-ACETYLGLUCOSAMINIDASE"/>
    <property type="match status" value="1"/>
</dbReference>
<feature type="compositionally biased region" description="Pro residues" evidence="1">
    <location>
        <begin position="494"/>
        <end position="599"/>
    </location>
</feature>
<feature type="domain" description="SLH" evidence="3">
    <location>
        <begin position="101"/>
        <end position="160"/>
    </location>
</feature>
<dbReference type="InterPro" id="IPR011050">
    <property type="entry name" value="Pectin_lyase_fold/virulence"/>
</dbReference>
<dbReference type="PRINTS" id="PR01217">
    <property type="entry name" value="PRICHEXTENSN"/>
</dbReference>
<proteinExistence type="predicted"/>
<accession>A0ABX0F2J5</accession>
<dbReference type="InterPro" id="IPR006644">
    <property type="entry name" value="Cadg"/>
</dbReference>
<dbReference type="SMART" id="SM00736">
    <property type="entry name" value="CADG"/>
    <property type="match status" value="2"/>
</dbReference>
<feature type="domain" description="SLH" evidence="3">
    <location>
        <begin position="37"/>
        <end position="100"/>
    </location>
</feature>
<evidence type="ECO:0000256" key="1">
    <source>
        <dbReference type="SAM" id="MobiDB-lite"/>
    </source>
</evidence>
<keyword evidence="5" id="KW-1185">Reference proteome</keyword>